<dbReference type="STRING" id="1385510.GCA_000425205_01917"/>
<proteinExistence type="predicted"/>
<dbReference type="Gene3D" id="3.30.1380.10">
    <property type="match status" value="1"/>
</dbReference>
<feature type="compositionally biased region" description="Basic and acidic residues" evidence="1">
    <location>
        <begin position="34"/>
        <end position="44"/>
    </location>
</feature>
<feature type="region of interest" description="Disordered" evidence="1">
    <location>
        <begin position="24"/>
        <end position="91"/>
    </location>
</feature>
<dbReference type="Proteomes" id="UP000030528">
    <property type="component" value="Unassembled WGS sequence"/>
</dbReference>
<dbReference type="RefSeq" id="WP_026800310.1">
    <property type="nucleotide sequence ID" value="NZ_AULI01000007.1"/>
</dbReference>
<dbReference type="eggNOG" id="COG1876">
    <property type="taxonomic scope" value="Bacteria"/>
</dbReference>
<protein>
    <submittedName>
        <fullName evidence="3">Peptidase M15</fullName>
    </submittedName>
</protein>
<dbReference type="InterPro" id="IPR058193">
    <property type="entry name" value="VanY/YodJ_core_dom"/>
</dbReference>
<dbReference type="InterPro" id="IPR003709">
    <property type="entry name" value="VanY-like_core_dom"/>
</dbReference>
<sequence length="281" mass="31557">MYKKWIYSVVVTGVFILTGCQGEEAKTVTTSPEKQTEPAEKESPKQPTDQGEEASVEDEEQPSEETLSDNSESQSGNKDQQSATSSEPIVVEDPSSITAVINKQRELPADYVPANLVEPDVPFYFEEDHPKRQMRQVAATSLEQLFQAAEEEGVDLVAASGYRSYDRQKSIYESNVAAYGEEKANTFSAKPGQSEHQTGLSMDVTVAQLSFKLTEEFGDTEPGSWLAEHAHEYGYIIRYPEGKSEITGYQYEPWHIRYVGKEVATEIYENNVTIEEYYNLD</sequence>
<dbReference type="PANTHER" id="PTHR34385">
    <property type="entry name" value="D-ALANYL-D-ALANINE CARBOXYPEPTIDASE"/>
    <property type="match status" value="1"/>
</dbReference>
<evidence type="ECO:0000313" key="3">
    <source>
        <dbReference type="EMBL" id="KGX92576.1"/>
    </source>
</evidence>
<reference evidence="3 4" key="1">
    <citation type="submission" date="2013-08" db="EMBL/GenBank/DDBJ databases">
        <authorList>
            <person name="Huang J."/>
            <person name="Wang G."/>
        </authorList>
    </citation>
    <scope>NUCLEOTIDE SEQUENCE [LARGE SCALE GENOMIC DNA]</scope>
    <source>
        <strain evidence="3 4">JSM 076056</strain>
    </source>
</reference>
<dbReference type="EMBL" id="AVPE01000005">
    <property type="protein sequence ID" value="KGX92576.1"/>
    <property type="molecule type" value="Genomic_DNA"/>
</dbReference>
<dbReference type="Pfam" id="PF02557">
    <property type="entry name" value="VanY"/>
    <property type="match status" value="1"/>
</dbReference>
<feature type="domain" description="D-alanyl-D-alanine carboxypeptidase-like core" evidence="2">
    <location>
        <begin position="132"/>
        <end position="261"/>
    </location>
</feature>
<feature type="compositionally biased region" description="Polar residues" evidence="1">
    <location>
        <begin position="68"/>
        <end position="87"/>
    </location>
</feature>
<dbReference type="OrthoDB" id="9792074at2"/>
<dbReference type="InterPro" id="IPR052179">
    <property type="entry name" value="DD-CPase-like"/>
</dbReference>
<feature type="compositionally biased region" description="Acidic residues" evidence="1">
    <location>
        <begin position="50"/>
        <end position="67"/>
    </location>
</feature>
<gene>
    <name evidence="3" type="ORF">N781_14680</name>
</gene>
<dbReference type="PANTHER" id="PTHR34385:SF1">
    <property type="entry name" value="PEPTIDOGLYCAN L-ALANYL-D-GLUTAMATE ENDOPEPTIDASE CWLK"/>
    <property type="match status" value="1"/>
</dbReference>
<dbReference type="GO" id="GO:0008233">
    <property type="term" value="F:peptidase activity"/>
    <property type="evidence" value="ECO:0007669"/>
    <property type="project" value="InterPro"/>
</dbReference>
<name>A0A0A5GH57_9BACI</name>
<dbReference type="CDD" id="cd14852">
    <property type="entry name" value="LD-carboxypeptidase"/>
    <property type="match status" value="1"/>
</dbReference>
<dbReference type="PROSITE" id="PS51257">
    <property type="entry name" value="PROKAR_LIPOPROTEIN"/>
    <property type="match status" value="1"/>
</dbReference>
<evidence type="ECO:0000256" key="1">
    <source>
        <dbReference type="SAM" id="MobiDB-lite"/>
    </source>
</evidence>
<dbReference type="GO" id="GO:0006508">
    <property type="term" value="P:proteolysis"/>
    <property type="evidence" value="ECO:0007669"/>
    <property type="project" value="InterPro"/>
</dbReference>
<evidence type="ECO:0000313" key="4">
    <source>
        <dbReference type="Proteomes" id="UP000030528"/>
    </source>
</evidence>
<dbReference type="AlphaFoldDB" id="A0A0A5GH57"/>
<accession>A0A0A5GH57</accession>
<organism evidence="3 4">
    <name type="scientific">Pontibacillus halophilus JSM 076056 = DSM 19796</name>
    <dbReference type="NCBI Taxonomy" id="1385510"/>
    <lineage>
        <taxon>Bacteria</taxon>
        <taxon>Bacillati</taxon>
        <taxon>Bacillota</taxon>
        <taxon>Bacilli</taxon>
        <taxon>Bacillales</taxon>
        <taxon>Bacillaceae</taxon>
        <taxon>Pontibacillus</taxon>
    </lineage>
</organism>
<comment type="caution">
    <text evidence="3">The sequence shown here is derived from an EMBL/GenBank/DDBJ whole genome shotgun (WGS) entry which is preliminary data.</text>
</comment>
<evidence type="ECO:0000259" key="2">
    <source>
        <dbReference type="Pfam" id="PF02557"/>
    </source>
</evidence>
<keyword evidence="4" id="KW-1185">Reference proteome</keyword>
<dbReference type="SUPFAM" id="SSF55166">
    <property type="entry name" value="Hedgehog/DD-peptidase"/>
    <property type="match status" value="1"/>
</dbReference>
<dbReference type="InterPro" id="IPR009045">
    <property type="entry name" value="Zn_M74/Hedgehog-like"/>
</dbReference>